<organism evidence="1 2">
    <name type="scientific">Hymenobacter nivis</name>
    <dbReference type="NCBI Taxonomy" id="1850093"/>
    <lineage>
        <taxon>Bacteria</taxon>
        <taxon>Pseudomonadati</taxon>
        <taxon>Bacteroidota</taxon>
        <taxon>Cytophagia</taxon>
        <taxon>Cytophagales</taxon>
        <taxon>Hymenobacteraceae</taxon>
        <taxon>Hymenobacter</taxon>
    </lineage>
</organism>
<reference evidence="2" key="1">
    <citation type="submission" date="2018-04" db="EMBL/GenBank/DDBJ databases">
        <title>Complete genome of Antarctic heterotrophic bacterium Hymenobacter nivis.</title>
        <authorList>
            <person name="Terashima M."/>
        </authorList>
    </citation>
    <scope>NUCLEOTIDE SEQUENCE [LARGE SCALE GENOMIC DNA]</scope>
    <source>
        <strain evidence="2">NBRC 111535</strain>
    </source>
</reference>
<evidence type="ECO:0000313" key="2">
    <source>
        <dbReference type="Proteomes" id="UP000245999"/>
    </source>
</evidence>
<dbReference type="AlphaFoldDB" id="A0A2Z3GXT3"/>
<dbReference type="OrthoDB" id="9834198at2"/>
<proteinExistence type="predicted"/>
<accession>A0A2Z3GXT3</accession>
<keyword evidence="2" id="KW-1185">Reference proteome</keyword>
<evidence type="ECO:0000313" key="1">
    <source>
        <dbReference type="EMBL" id="AWM34184.1"/>
    </source>
</evidence>
<sequence length="370" mass="41256">MLLAEVEQHAHLPGYGYRRHYPPDYLTPEREAEIVASGRATLRAVREWHTRAILSLVEQFLDRARKIELWQNDRHQLTTREGGLEEWGEEYAVLLMALRRAVPTAKKQLLRAAYTELKQLLPTLAASRPLKWQRLHDEGYPFFSSSLTATYPYSEFVPLRPTQTTTSQITEFFFQYLHLHLFQKEWHVWQALILLAGALGEAAPPTPATFQEKQAAAAPHLDTPAPASLRPELPEKPTAALTVAELCCNGFAPPNLNDLLKRLKVIDTDGNCLTNKLLGKAQGKRGAFTAAYRVLHRAGLLAPTATDKVWADAFKKEYDANLGADVIAHQLTPHGQAPTSAPGPFQSAVADAIEWVNERKAAAKPPFIAP</sequence>
<dbReference type="KEGG" id="hnv:DDQ68_16160"/>
<gene>
    <name evidence="1" type="ORF">DDQ68_16160</name>
</gene>
<protein>
    <submittedName>
        <fullName evidence="1">Uncharacterized protein</fullName>
    </submittedName>
</protein>
<name>A0A2Z3GXT3_9BACT</name>
<dbReference type="Proteomes" id="UP000245999">
    <property type="component" value="Chromosome"/>
</dbReference>
<dbReference type="EMBL" id="CP029145">
    <property type="protein sequence ID" value="AWM34184.1"/>
    <property type="molecule type" value="Genomic_DNA"/>
</dbReference>